<gene>
    <name evidence="2" type="ORF">ACFQJ6_04170</name>
</gene>
<dbReference type="AlphaFoldDB" id="A0ABD5WN53"/>
<comment type="caution">
    <text evidence="2">The sequence shown here is derived from an EMBL/GenBank/DDBJ whole genome shotgun (WGS) entry which is preliminary data.</text>
</comment>
<protein>
    <recommendedName>
        <fullName evidence="4">Cytochrome-ba3 oxidase subunit</fullName>
    </recommendedName>
</protein>
<keyword evidence="1" id="KW-1133">Transmembrane helix</keyword>
<keyword evidence="1" id="KW-0472">Membrane</keyword>
<evidence type="ECO:0000256" key="1">
    <source>
        <dbReference type="SAM" id="Phobius"/>
    </source>
</evidence>
<reference evidence="2 3" key="1">
    <citation type="journal article" date="2019" name="Int. J. Syst. Evol. Microbiol.">
        <title>The Global Catalogue of Microorganisms (GCM) 10K type strain sequencing project: providing services to taxonomists for standard genome sequencing and annotation.</title>
        <authorList>
            <consortium name="The Broad Institute Genomics Platform"/>
            <consortium name="The Broad Institute Genome Sequencing Center for Infectious Disease"/>
            <person name="Wu L."/>
            <person name="Ma J."/>
        </authorList>
    </citation>
    <scope>NUCLEOTIDE SEQUENCE [LARGE SCALE GENOMIC DNA]</scope>
    <source>
        <strain evidence="2 3">DT72</strain>
    </source>
</reference>
<keyword evidence="1" id="KW-0812">Transmembrane</keyword>
<feature type="transmembrane region" description="Helical" evidence="1">
    <location>
        <begin position="6"/>
        <end position="27"/>
    </location>
</feature>
<dbReference type="RefSeq" id="WP_276282934.1">
    <property type="nucleotide sequence ID" value="NZ_CP119813.1"/>
</dbReference>
<name>A0ABD5WN53_9EURY</name>
<evidence type="ECO:0000313" key="3">
    <source>
        <dbReference type="Proteomes" id="UP001596407"/>
    </source>
</evidence>
<evidence type="ECO:0008006" key="4">
    <source>
        <dbReference type="Google" id="ProtNLM"/>
    </source>
</evidence>
<organism evidence="2 3">
    <name type="scientific">Halorussus caseinilyticus</name>
    <dbReference type="NCBI Taxonomy" id="3034025"/>
    <lineage>
        <taxon>Archaea</taxon>
        <taxon>Methanobacteriati</taxon>
        <taxon>Methanobacteriota</taxon>
        <taxon>Stenosarchaea group</taxon>
        <taxon>Halobacteria</taxon>
        <taxon>Halobacteriales</taxon>
        <taxon>Haladaptataceae</taxon>
        <taxon>Halorussus</taxon>
    </lineage>
</organism>
<sequence>MLENKFVRAGVFFVVAFGVPVLLALFTGGNFDRGIEIGVVMGIIFAVMSQFFEPKDGSIIDEQ</sequence>
<dbReference type="Proteomes" id="UP001596407">
    <property type="component" value="Unassembled WGS sequence"/>
</dbReference>
<proteinExistence type="predicted"/>
<evidence type="ECO:0000313" key="2">
    <source>
        <dbReference type="EMBL" id="MFC7079469.1"/>
    </source>
</evidence>
<accession>A0ABD5WN53</accession>
<feature type="transmembrane region" description="Helical" evidence="1">
    <location>
        <begin position="34"/>
        <end position="52"/>
    </location>
</feature>
<keyword evidence="3" id="KW-1185">Reference proteome</keyword>
<dbReference type="EMBL" id="JBHSZH010000004">
    <property type="protein sequence ID" value="MFC7079469.1"/>
    <property type="molecule type" value="Genomic_DNA"/>
</dbReference>
<dbReference type="GeneID" id="79305920"/>